<dbReference type="Pfam" id="PF02080">
    <property type="entry name" value="TrkA_C"/>
    <property type="match status" value="2"/>
</dbReference>
<dbReference type="Gene3D" id="1.20.1530.20">
    <property type="match status" value="1"/>
</dbReference>
<sequence>MHLPQLIIDLALILGAAGIITLLFKRLKQPMVLGYIIAGFIVGPHFHLFPSISDGEGIKIWSEIGVIFLLFSLGLEFSFKKLMRVGGTAAITAFVEIIFITVAGYFTGQLMGWGVMDSLFLGGLLASSSTTIIIRAFEELGIKKKPFTKIVFGVLVIEDIVVILLMVLLSTMAVSKQFEGTQMLFTIAKLLFFLAVWFLAGIFLLPTFLKKMEKYMNSETLLILSIALCLGMVILATQVGFSAELGAFIMGSIIAETTSSEKVEHLIQPVKDLFGAIFFVSVGMLIDPQMIIEYRWPVFWITLLTISGKFLSTSFGALVSGRPLKESVQVGMSMAQVGEFAFIIATLGITLKVTSGFLFPVAVGVSAITTFTTPYMIRFAVPFYNWLEKIIPARWMAALNRYSASSQTLQGESDWRIVLNSYLKVIILNSVILIAIILLNTYYVGPFIAKYIENQLLAKLLAVVIAIAMMAPFISALTIKKVQSSAYKALWLDSKYNRGPLVVVEVIRNVIAVLLVGFLLNQFFPFWWAILGTSIVMLVVLLALRQQLQKYYNRIEHRFLSNLNAREAADAAANKAKSADLLPWDAQVSEIEINPWSTLVDKPLQDLGLREKYGINIGSIRRGEVTIYAPTRDEKLFPYDVITAIGTEAQLEEFNRVVNTLNVVRADERSDENIGLTSIIVDEHNGLKGQTIRSSGIREKTLALVVGIARNGQRILNPPSDLIFEWEDVVWLVGNRKKIEELARRQDKV</sequence>
<dbReference type="PROSITE" id="PS51202">
    <property type="entry name" value="RCK_C"/>
    <property type="match status" value="2"/>
</dbReference>
<protein>
    <submittedName>
        <fullName evidence="8">Sodium:proton antiporter</fullName>
    </submittedName>
</protein>
<evidence type="ECO:0000256" key="4">
    <source>
        <dbReference type="ARBA" id="ARBA00022538"/>
    </source>
</evidence>
<dbReference type="AlphaFoldDB" id="A0A3S1CUJ0"/>
<dbReference type="SUPFAM" id="SSF116726">
    <property type="entry name" value="TrkA C-terminal domain-like"/>
    <property type="match status" value="2"/>
</dbReference>
<keyword evidence="9" id="KW-1185">Reference proteome</keyword>
<keyword evidence="4" id="KW-0633">Potassium transport</keyword>
<evidence type="ECO:0000256" key="6">
    <source>
        <dbReference type="ARBA" id="ARBA00022989"/>
    </source>
</evidence>
<dbReference type="PANTHER" id="PTHR42751:SF3">
    <property type="entry name" value="SODIUM_GLUTAMATE SYMPORTER"/>
    <property type="match status" value="1"/>
</dbReference>
<keyword evidence="3" id="KW-0813">Transport</keyword>
<evidence type="ECO:0000256" key="7">
    <source>
        <dbReference type="ARBA" id="ARBA00023136"/>
    </source>
</evidence>
<keyword evidence="6" id="KW-1133">Transmembrane helix</keyword>
<evidence type="ECO:0000256" key="3">
    <source>
        <dbReference type="ARBA" id="ARBA00022448"/>
    </source>
</evidence>
<keyword evidence="7" id="KW-0472">Membrane</keyword>
<dbReference type="RefSeq" id="WP_127035771.1">
    <property type="nucleotide sequence ID" value="NZ_JAABOK010000006.1"/>
</dbReference>
<evidence type="ECO:0000313" key="9">
    <source>
        <dbReference type="Proteomes" id="UP000281028"/>
    </source>
</evidence>
<dbReference type="GO" id="GO:0016020">
    <property type="term" value="C:membrane"/>
    <property type="evidence" value="ECO:0007669"/>
    <property type="project" value="UniProtKB-SubCell"/>
</dbReference>
<dbReference type="PANTHER" id="PTHR42751">
    <property type="entry name" value="SODIUM/HYDROGEN EXCHANGER FAMILY/TRKA DOMAIN PROTEIN"/>
    <property type="match status" value="1"/>
</dbReference>
<dbReference type="Gene3D" id="3.30.70.1450">
    <property type="entry name" value="Regulator of K+ conductance, C-terminal domain"/>
    <property type="match status" value="2"/>
</dbReference>
<gene>
    <name evidence="8" type="ORF">ECE50_028195</name>
</gene>
<dbReference type="GO" id="GO:0006813">
    <property type="term" value="P:potassium ion transport"/>
    <property type="evidence" value="ECO:0007669"/>
    <property type="project" value="UniProtKB-KW"/>
</dbReference>
<organism evidence="8 9">
    <name type="scientific">Chitinophaga solisilvae</name>
    <dbReference type="NCBI Taxonomy" id="1233460"/>
    <lineage>
        <taxon>Bacteria</taxon>
        <taxon>Pseudomonadati</taxon>
        <taxon>Bacteroidota</taxon>
        <taxon>Chitinophagia</taxon>
        <taxon>Chitinophagales</taxon>
        <taxon>Chitinophagaceae</taxon>
        <taxon>Chitinophaga</taxon>
    </lineage>
</organism>
<dbReference type="OrthoDB" id="9781411at2"/>
<proteinExistence type="inferred from homology"/>
<comment type="similarity">
    <text evidence="2">Belongs to the monovalent cation:proton antiporter 2 (CPA2) transporter (TC 2.A.37) family.</text>
</comment>
<keyword evidence="4" id="KW-0630">Potassium</keyword>
<keyword evidence="4" id="KW-0406">Ion transport</keyword>
<comment type="subcellular location">
    <subcellularLocation>
        <location evidence="1">Membrane</location>
        <topology evidence="1">Multi-pass membrane protein</topology>
    </subcellularLocation>
</comment>
<evidence type="ECO:0000256" key="1">
    <source>
        <dbReference type="ARBA" id="ARBA00004141"/>
    </source>
</evidence>
<dbReference type="EMBL" id="RIAR02000001">
    <property type="protein sequence ID" value="NSL90737.1"/>
    <property type="molecule type" value="Genomic_DNA"/>
</dbReference>
<dbReference type="GO" id="GO:0008324">
    <property type="term" value="F:monoatomic cation transmembrane transporter activity"/>
    <property type="evidence" value="ECO:0007669"/>
    <property type="project" value="InterPro"/>
</dbReference>
<comment type="caution">
    <text evidence="8">The sequence shown here is derived from an EMBL/GenBank/DDBJ whole genome shotgun (WGS) entry which is preliminary data.</text>
</comment>
<dbReference type="InterPro" id="IPR006153">
    <property type="entry name" value="Cation/H_exchanger_TM"/>
</dbReference>
<evidence type="ECO:0000313" key="8">
    <source>
        <dbReference type="EMBL" id="NSL90737.1"/>
    </source>
</evidence>
<dbReference type="GO" id="GO:1902600">
    <property type="term" value="P:proton transmembrane transport"/>
    <property type="evidence" value="ECO:0007669"/>
    <property type="project" value="InterPro"/>
</dbReference>
<dbReference type="InterPro" id="IPR006037">
    <property type="entry name" value="RCK_C"/>
</dbReference>
<dbReference type="Proteomes" id="UP000281028">
    <property type="component" value="Unassembled WGS sequence"/>
</dbReference>
<accession>A0A3S1CUJ0</accession>
<name>A0A3S1CUJ0_9BACT</name>
<dbReference type="InterPro" id="IPR036721">
    <property type="entry name" value="RCK_C_sf"/>
</dbReference>
<dbReference type="GO" id="GO:0015297">
    <property type="term" value="F:antiporter activity"/>
    <property type="evidence" value="ECO:0007669"/>
    <property type="project" value="InterPro"/>
</dbReference>
<evidence type="ECO:0000256" key="2">
    <source>
        <dbReference type="ARBA" id="ARBA00005551"/>
    </source>
</evidence>
<evidence type="ECO:0000256" key="5">
    <source>
        <dbReference type="ARBA" id="ARBA00022692"/>
    </source>
</evidence>
<reference evidence="8" key="1">
    <citation type="submission" date="2020-05" db="EMBL/GenBank/DDBJ databases">
        <title>Chitinophaga laudate sp. nov., isolated from a tropical peat swamp.</title>
        <authorList>
            <person name="Goh C.B.S."/>
            <person name="Lee M.S."/>
            <person name="Parimannan S."/>
            <person name="Pasbakhsh P."/>
            <person name="Yule C.M."/>
            <person name="Rajandas H."/>
            <person name="Loke S."/>
            <person name="Croft L."/>
            <person name="Tan J.B.L."/>
        </authorList>
    </citation>
    <scope>NUCLEOTIDE SEQUENCE</scope>
    <source>
        <strain evidence="8">Mgbs1</strain>
    </source>
</reference>
<dbReference type="InterPro" id="IPR038770">
    <property type="entry name" value="Na+/solute_symporter_sf"/>
</dbReference>
<dbReference type="Pfam" id="PF00999">
    <property type="entry name" value="Na_H_Exchanger"/>
    <property type="match status" value="1"/>
</dbReference>
<keyword evidence="5" id="KW-0812">Transmembrane</keyword>